<evidence type="ECO:0000313" key="2">
    <source>
        <dbReference type="EMBL" id="SPZ13098.1"/>
    </source>
</evidence>
<dbReference type="PROSITE" id="PS51257">
    <property type="entry name" value="PROKAR_LIPOPROTEIN"/>
    <property type="match status" value="1"/>
</dbReference>
<accession>A0A2X2CYG7</accession>
<keyword evidence="2" id="KW-0449">Lipoprotein</keyword>
<evidence type="ECO:0000313" key="3">
    <source>
        <dbReference type="Proteomes" id="UP000250443"/>
    </source>
</evidence>
<protein>
    <submittedName>
        <fullName evidence="2">Lipoprotein</fullName>
    </submittedName>
</protein>
<organism evidence="2 3">
    <name type="scientific">Pseudomonas luteola</name>
    <dbReference type="NCBI Taxonomy" id="47886"/>
    <lineage>
        <taxon>Bacteria</taxon>
        <taxon>Pseudomonadati</taxon>
        <taxon>Pseudomonadota</taxon>
        <taxon>Gammaproteobacteria</taxon>
        <taxon>Pseudomonadales</taxon>
        <taxon>Pseudomonadaceae</taxon>
        <taxon>Pseudomonas</taxon>
    </lineage>
</organism>
<sequence length="145" mass="16220">MKKHLLFAAVLLAGCASPLPPKNPDMAWVDLHMQMASVGNVLMADRLDGKRLDDGRYFQVSPGAHELQVRYQFELGGMVPGGGMMGFGYEPVEINCYMIVQYGDFKAGERYRIEASAYMDQPRLELHDSRGQPVGTVRQRQCIPL</sequence>
<evidence type="ECO:0000313" key="1">
    <source>
        <dbReference type="EMBL" id="MBF8642071.1"/>
    </source>
</evidence>
<dbReference type="AlphaFoldDB" id="A0A2X2CYG7"/>
<gene>
    <name evidence="1" type="ORF">IRZ65_15405</name>
    <name evidence="2" type="ORF">NCTC11842_04834</name>
</gene>
<keyword evidence="4" id="KW-1185">Reference proteome</keyword>
<dbReference type="EMBL" id="JADMCD010000008">
    <property type="protein sequence ID" value="MBF8642071.1"/>
    <property type="molecule type" value="Genomic_DNA"/>
</dbReference>
<dbReference type="EMBL" id="UAUF01000014">
    <property type="protein sequence ID" value="SPZ13098.1"/>
    <property type="molecule type" value="Genomic_DNA"/>
</dbReference>
<reference evidence="1 4" key="2">
    <citation type="submission" date="2020-10" db="EMBL/GenBank/DDBJ databases">
        <title>Genome sequences of Pseudomonas isolates.</title>
        <authorList>
            <person name="Wessels L."/>
            <person name="Reich F."/>
            <person name="Hammerl J."/>
        </authorList>
    </citation>
    <scope>NUCLEOTIDE SEQUENCE [LARGE SCALE GENOMIC DNA]</scope>
    <source>
        <strain evidence="1 4">20-MO00624-0</strain>
    </source>
</reference>
<dbReference type="RefSeq" id="WP_010796569.1">
    <property type="nucleotide sequence ID" value="NZ_FQYS01000007.1"/>
</dbReference>
<name>A0A2X2CYG7_PSELU</name>
<evidence type="ECO:0000313" key="4">
    <source>
        <dbReference type="Proteomes" id="UP000626180"/>
    </source>
</evidence>
<dbReference type="Proteomes" id="UP000626180">
    <property type="component" value="Unassembled WGS sequence"/>
</dbReference>
<dbReference type="Proteomes" id="UP000250443">
    <property type="component" value="Unassembled WGS sequence"/>
</dbReference>
<reference evidence="2 3" key="1">
    <citation type="submission" date="2018-06" db="EMBL/GenBank/DDBJ databases">
        <authorList>
            <consortium name="Pathogen Informatics"/>
            <person name="Doyle S."/>
        </authorList>
    </citation>
    <scope>NUCLEOTIDE SEQUENCE [LARGE SCALE GENOMIC DNA]</scope>
    <source>
        <strain evidence="2 3">NCTC11842</strain>
    </source>
</reference>
<proteinExistence type="predicted"/>